<name>A0A1J1LR40_9CYAN</name>
<dbReference type="InterPro" id="IPR021309">
    <property type="entry name" value="YgaP-like_TM"/>
</dbReference>
<dbReference type="CDD" id="cd00158">
    <property type="entry name" value="RHOD"/>
    <property type="match status" value="1"/>
</dbReference>
<dbReference type="Gene3D" id="3.40.250.10">
    <property type="entry name" value="Rhodanese-like domain"/>
    <property type="match status" value="1"/>
</dbReference>
<dbReference type="Proteomes" id="UP000184315">
    <property type="component" value="Unassembled WGS sequence"/>
</dbReference>
<reference evidence="4" key="1">
    <citation type="submission" date="2015-10" db="EMBL/GenBank/DDBJ databases">
        <authorList>
            <person name="Regsiter A."/>
            <person name="william w."/>
        </authorList>
    </citation>
    <scope>NUCLEOTIDE SEQUENCE [LARGE SCALE GENOMIC DNA]</scope>
</reference>
<dbReference type="EMBL" id="CZDF01000171">
    <property type="protein sequence ID" value="CUR34033.1"/>
    <property type="molecule type" value="Genomic_DNA"/>
</dbReference>
<proteinExistence type="predicted"/>
<dbReference type="STRING" id="671072.PL9214640040"/>
<dbReference type="PROSITE" id="PS50206">
    <property type="entry name" value="RHODANESE_3"/>
    <property type="match status" value="1"/>
</dbReference>
<keyword evidence="1" id="KW-0472">Membrane</keyword>
<feature type="domain" description="Rhodanese" evidence="2">
    <location>
        <begin position="41"/>
        <end position="129"/>
    </location>
</feature>
<feature type="transmembrane region" description="Helical" evidence="1">
    <location>
        <begin position="165"/>
        <end position="190"/>
    </location>
</feature>
<dbReference type="Pfam" id="PF00581">
    <property type="entry name" value="Rhodanese"/>
    <property type="match status" value="1"/>
</dbReference>
<keyword evidence="1" id="KW-0812">Transmembrane</keyword>
<dbReference type="PANTHER" id="PTHR43031:SF1">
    <property type="entry name" value="PYRIDINE NUCLEOTIDE-DISULPHIDE OXIDOREDUCTASE"/>
    <property type="match status" value="1"/>
</dbReference>
<dbReference type="InterPro" id="IPR050229">
    <property type="entry name" value="GlpE_sulfurtransferase"/>
</dbReference>
<dbReference type="InterPro" id="IPR001763">
    <property type="entry name" value="Rhodanese-like_dom"/>
</dbReference>
<dbReference type="Gene3D" id="6.10.140.1340">
    <property type="match status" value="1"/>
</dbReference>
<evidence type="ECO:0000259" key="2">
    <source>
        <dbReference type="PROSITE" id="PS50206"/>
    </source>
</evidence>
<dbReference type="SUPFAM" id="SSF52821">
    <property type="entry name" value="Rhodanese/Cell cycle control phosphatase"/>
    <property type="match status" value="1"/>
</dbReference>
<evidence type="ECO:0000313" key="4">
    <source>
        <dbReference type="Proteomes" id="UP000184315"/>
    </source>
</evidence>
<dbReference type="Pfam" id="PF11127">
    <property type="entry name" value="YgaP-like_TM"/>
    <property type="match status" value="1"/>
</dbReference>
<protein>
    <recommendedName>
        <fullName evidence="2">Rhodanese domain-containing protein</fullName>
    </recommendedName>
</protein>
<organism evidence="3 4">
    <name type="scientific">Planktothrix tepida PCC 9214</name>
    <dbReference type="NCBI Taxonomy" id="671072"/>
    <lineage>
        <taxon>Bacteria</taxon>
        <taxon>Bacillati</taxon>
        <taxon>Cyanobacteriota</taxon>
        <taxon>Cyanophyceae</taxon>
        <taxon>Oscillatoriophycideae</taxon>
        <taxon>Oscillatoriales</taxon>
        <taxon>Microcoleaceae</taxon>
        <taxon>Planktothrix</taxon>
    </lineage>
</organism>
<gene>
    <name evidence="3" type="ORF">PL9214640040</name>
</gene>
<feature type="transmembrane region" description="Helical" evidence="1">
    <location>
        <begin position="141"/>
        <end position="159"/>
    </location>
</feature>
<dbReference type="SMART" id="SM00450">
    <property type="entry name" value="RHOD"/>
    <property type="match status" value="1"/>
</dbReference>
<keyword evidence="4" id="KW-1185">Reference proteome</keyword>
<dbReference type="AlphaFoldDB" id="A0A1J1LR40"/>
<evidence type="ECO:0000256" key="1">
    <source>
        <dbReference type="SAM" id="Phobius"/>
    </source>
</evidence>
<dbReference type="RefSeq" id="WP_306341365.1">
    <property type="nucleotide sequence ID" value="NZ_LN889812.1"/>
</dbReference>
<accession>A0A1J1LR40</accession>
<dbReference type="InterPro" id="IPR036873">
    <property type="entry name" value="Rhodanese-like_dom_sf"/>
</dbReference>
<dbReference type="PANTHER" id="PTHR43031">
    <property type="entry name" value="FAD-DEPENDENT OXIDOREDUCTASE"/>
    <property type="match status" value="1"/>
</dbReference>
<keyword evidence="1" id="KW-1133">Transmembrane helix</keyword>
<sequence length="198" mass="21938">MVCKPDKINDYQCNYPTQNMANFITDQLQSIDATTLKQWLEQDEITLIDVREPSEYAGEHISGSISMPLSTFDPNQLPINGSKPFVFYCQTSNRSSQAAQKLFAFGFKQVMHLQGGLNSWKQVGYPTLVNKNAPISMMRQVQIIAGSLVLIGTLLGVFVSPNFLFLSGFVGAGLLFAGITNTCMMAQLLAKLPYNQRV</sequence>
<evidence type="ECO:0000313" key="3">
    <source>
        <dbReference type="EMBL" id="CUR34033.1"/>
    </source>
</evidence>